<dbReference type="OMA" id="CCYWSPA"/>
<keyword evidence="2 5" id="KW-0489">Methyltransferase</keyword>
<evidence type="ECO:0000256" key="5">
    <source>
        <dbReference type="PROSITE-ProRule" id="PRU01016"/>
    </source>
</evidence>
<keyword evidence="7" id="KW-1185">Reference proteome</keyword>
<dbReference type="RefSeq" id="XP_006691763.1">
    <property type="nucleotide sequence ID" value="XM_006691700.1"/>
</dbReference>
<dbReference type="OrthoDB" id="414133at2759"/>
<accession>G0S161</accession>
<dbReference type="GO" id="GO:0032259">
    <property type="term" value="P:methylation"/>
    <property type="evidence" value="ECO:0007669"/>
    <property type="project" value="UniProtKB-KW"/>
</dbReference>
<dbReference type="EC" id="2.1.1.37" evidence="1"/>
<dbReference type="GO" id="GO:0003886">
    <property type="term" value="F:DNA (cytosine-5-)-methyltransferase activity"/>
    <property type="evidence" value="ECO:0007669"/>
    <property type="project" value="UniProtKB-EC"/>
</dbReference>
<dbReference type="GO" id="GO:0003677">
    <property type="term" value="F:DNA binding"/>
    <property type="evidence" value="ECO:0007669"/>
    <property type="project" value="TreeGrafter"/>
</dbReference>
<dbReference type="GO" id="GO:0044027">
    <property type="term" value="P:negative regulation of gene expression via chromosomal CpG island methylation"/>
    <property type="evidence" value="ECO:0007669"/>
    <property type="project" value="TreeGrafter"/>
</dbReference>
<dbReference type="HOGENOM" id="CLU_012943_3_0_1"/>
<dbReference type="GeneID" id="18255284"/>
<evidence type="ECO:0000313" key="6">
    <source>
        <dbReference type="EMBL" id="EGS22771.1"/>
    </source>
</evidence>
<keyword evidence="4 5" id="KW-0949">S-adenosyl-L-methionine</keyword>
<dbReference type="InterPro" id="IPR029063">
    <property type="entry name" value="SAM-dependent_MTases_sf"/>
</dbReference>
<dbReference type="InterPro" id="IPR001525">
    <property type="entry name" value="C5_MeTfrase"/>
</dbReference>
<name>G0S161_CHATD</name>
<dbReference type="EMBL" id="GL988039">
    <property type="protein sequence ID" value="EGS22771.1"/>
    <property type="molecule type" value="Genomic_DNA"/>
</dbReference>
<proteinExistence type="inferred from homology"/>
<dbReference type="PANTHER" id="PTHR10629:SF52">
    <property type="entry name" value="DNA (CYTOSINE-5)-METHYLTRANSFERASE 1"/>
    <property type="match status" value="1"/>
</dbReference>
<dbReference type="GO" id="GO:0005634">
    <property type="term" value="C:nucleus"/>
    <property type="evidence" value="ECO:0007669"/>
    <property type="project" value="TreeGrafter"/>
</dbReference>
<reference evidence="6 7" key="1">
    <citation type="journal article" date="2011" name="Cell">
        <title>Insight into structure and assembly of the nuclear pore complex by utilizing the genome of a eukaryotic thermophile.</title>
        <authorList>
            <person name="Amlacher S."/>
            <person name="Sarges P."/>
            <person name="Flemming D."/>
            <person name="van Noort V."/>
            <person name="Kunze R."/>
            <person name="Devos D.P."/>
            <person name="Arumugam M."/>
            <person name="Bork P."/>
            <person name="Hurt E."/>
        </authorList>
    </citation>
    <scope>NUCLEOTIDE SEQUENCE [LARGE SCALE GENOMIC DNA]</scope>
    <source>
        <strain evidence="7">DSM 1495 / CBS 144.50 / IMI 039719</strain>
    </source>
</reference>
<dbReference type="InterPro" id="IPR050390">
    <property type="entry name" value="C5-Methyltransferase"/>
</dbReference>
<organism evidence="7">
    <name type="scientific">Chaetomium thermophilum (strain DSM 1495 / CBS 144.50 / IMI 039719)</name>
    <name type="common">Thermochaetoides thermophila</name>
    <dbReference type="NCBI Taxonomy" id="759272"/>
    <lineage>
        <taxon>Eukaryota</taxon>
        <taxon>Fungi</taxon>
        <taxon>Dikarya</taxon>
        <taxon>Ascomycota</taxon>
        <taxon>Pezizomycotina</taxon>
        <taxon>Sordariomycetes</taxon>
        <taxon>Sordariomycetidae</taxon>
        <taxon>Sordariales</taxon>
        <taxon>Chaetomiaceae</taxon>
        <taxon>Thermochaetoides</taxon>
    </lineage>
</organism>
<evidence type="ECO:0000256" key="3">
    <source>
        <dbReference type="ARBA" id="ARBA00022679"/>
    </source>
</evidence>
<evidence type="ECO:0000256" key="2">
    <source>
        <dbReference type="ARBA" id="ARBA00022603"/>
    </source>
</evidence>
<dbReference type="Gene3D" id="3.40.50.150">
    <property type="entry name" value="Vaccinia Virus protein VP39"/>
    <property type="match status" value="1"/>
</dbReference>
<dbReference type="Proteomes" id="UP000008066">
    <property type="component" value="Unassembled WGS sequence"/>
</dbReference>
<evidence type="ECO:0000256" key="4">
    <source>
        <dbReference type="ARBA" id="ARBA00022691"/>
    </source>
</evidence>
<dbReference type="PRINTS" id="PR00105">
    <property type="entry name" value="C5METTRFRASE"/>
</dbReference>
<protein>
    <recommendedName>
        <fullName evidence="1">DNA (cytosine-5-)-methyltransferase</fullName>
        <ecNumber evidence="1">2.1.1.37</ecNumber>
    </recommendedName>
</protein>
<gene>
    <name evidence="6" type="ORF">CTHT_0012460</name>
</gene>
<comment type="similarity">
    <text evidence="5">Belongs to the class I-like SAM-binding methyltransferase superfamily. C5-methyltransferase family.</text>
</comment>
<dbReference type="Gene3D" id="3.90.120.10">
    <property type="entry name" value="DNA Methylase, subunit A, domain 2"/>
    <property type="match status" value="1"/>
</dbReference>
<dbReference type="Pfam" id="PF00145">
    <property type="entry name" value="DNA_methylase"/>
    <property type="match status" value="2"/>
</dbReference>
<dbReference type="KEGG" id="cthr:CTHT_0012460"/>
<sequence>MAGTEREPFIIDDEEEILINAHLRREIDEALRRGQEIARIAGVSHDFPISIDDDDGTIELEVAIEDILADGIGEVIDLTNENELPISGPDALIVRDEGIILDEWRLDNGKIIQTGMALEIAEPLGDHQIQFFRVQQIILPNNQNPIIRGWAFTRTKHLNGILPCKLNEVALIVESSSFDERPWEERALREIPTGAILRERELIITNTPFPEHRFSGWDYKAQGHEWVAANSRLVCRYRFEIQVNPANNKPCEWALIRLSEDEADPDFRIRDEALLNRWRGGKVPGGSSKHGAPQPLVVDIDADVDLQDAHRPVLAPEQRYTAGDVFAGAGGASRGIELAGVQLLFALDHWRPAANTLDANFGDRVNIHFMDVTEFINNENLQYDVDMLHLSPPCQFWSPAHTIAGKNDDDNIAVLYSCEHLIKKLRPRVFTVEQTFGILSPNFTAYFNAFILGFTSFDYSVRWKVVPLANYGIPQLRKRLIMIGAGPGDKLPSIPPPTHSKNRTGGLKPWNTPWSVVGNMAQYRHHPLHRPREVKLAQPRPAWDPTQLARTITCNGGQNYHWSGRRNFTLLEYALLQGFFPDHQFRGSYIKKQIGNAFPSRVVKVLYEHLVSFLLKQDGFDPDTRPGPILGNHWLYWPGNIDDNDNSDGDYETDSDTLDGKDDEIQIIWDSNWNNLGKGTKENPIVLA</sequence>
<dbReference type="eggNOG" id="ENOG502RYYW">
    <property type="taxonomic scope" value="Eukaryota"/>
</dbReference>
<dbReference type="PROSITE" id="PS51679">
    <property type="entry name" value="SAM_MT_C5"/>
    <property type="match status" value="1"/>
</dbReference>
<dbReference type="AlphaFoldDB" id="G0S161"/>
<dbReference type="STRING" id="759272.G0S161"/>
<dbReference type="SUPFAM" id="SSF53335">
    <property type="entry name" value="S-adenosyl-L-methionine-dependent methyltransferases"/>
    <property type="match status" value="1"/>
</dbReference>
<evidence type="ECO:0000313" key="7">
    <source>
        <dbReference type="Proteomes" id="UP000008066"/>
    </source>
</evidence>
<feature type="active site" evidence="5">
    <location>
        <position position="394"/>
    </location>
</feature>
<evidence type="ECO:0000256" key="1">
    <source>
        <dbReference type="ARBA" id="ARBA00011975"/>
    </source>
</evidence>
<keyword evidence="3 5" id="KW-0808">Transferase</keyword>
<dbReference type="PANTHER" id="PTHR10629">
    <property type="entry name" value="CYTOSINE-SPECIFIC METHYLTRANSFERASE"/>
    <property type="match status" value="1"/>
</dbReference>